<sequence>MSHVNLFLPSLLKEIQERRWKQNTSLVFSFVVLVKQSNRNQKRFL</sequence>
<reference evidence="1" key="1">
    <citation type="submission" date="2018-02" db="EMBL/GenBank/DDBJ databases">
        <title>Rhizophora mucronata_Transcriptome.</title>
        <authorList>
            <person name="Meera S.P."/>
            <person name="Sreeshan A."/>
            <person name="Augustine A."/>
        </authorList>
    </citation>
    <scope>NUCLEOTIDE SEQUENCE</scope>
    <source>
        <tissue evidence="1">Leaf</tissue>
    </source>
</reference>
<proteinExistence type="predicted"/>
<organism evidence="1">
    <name type="scientific">Rhizophora mucronata</name>
    <name type="common">Asiatic mangrove</name>
    <dbReference type="NCBI Taxonomy" id="61149"/>
    <lineage>
        <taxon>Eukaryota</taxon>
        <taxon>Viridiplantae</taxon>
        <taxon>Streptophyta</taxon>
        <taxon>Embryophyta</taxon>
        <taxon>Tracheophyta</taxon>
        <taxon>Spermatophyta</taxon>
        <taxon>Magnoliopsida</taxon>
        <taxon>eudicotyledons</taxon>
        <taxon>Gunneridae</taxon>
        <taxon>Pentapetalae</taxon>
        <taxon>rosids</taxon>
        <taxon>fabids</taxon>
        <taxon>Malpighiales</taxon>
        <taxon>Rhizophoraceae</taxon>
        <taxon>Rhizophora</taxon>
    </lineage>
</organism>
<dbReference type="EMBL" id="GGEC01017014">
    <property type="protein sequence ID" value="MBW97497.1"/>
    <property type="molecule type" value="Transcribed_RNA"/>
</dbReference>
<accession>A0A2P2JVJ6</accession>
<protein>
    <submittedName>
        <fullName evidence="1">Uncharacterized protein</fullName>
    </submittedName>
</protein>
<dbReference type="AlphaFoldDB" id="A0A2P2JVJ6"/>
<evidence type="ECO:0000313" key="1">
    <source>
        <dbReference type="EMBL" id="MBW97497.1"/>
    </source>
</evidence>
<name>A0A2P2JVJ6_RHIMU</name>